<dbReference type="InterPro" id="IPR003754">
    <property type="entry name" value="4pyrrol_synth_uPrphyn_synth"/>
</dbReference>
<organism evidence="2 3">
    <name type="scientific">Hasllibacter halocynthiae</name>
    <dbReference type="NCBI Taxonomy" id="595589"/>
    <lineage>
        <taxon>Bacteria</taxon>
        <taxon>Pseudomonadati</taxon>
        <taxon>Pseudomonadota</taxon>
        <taxon>Alphaproteobacteria</taxon>
        <taxon>Rhodobacterales</taxon>
        <taxon>Roseobacteraceae</taxon>
        <taxon>Hasllibacter</taxon>
    </lineage>
</organism>
<reference evidence="2 3" key="1">
    <citation type="submission" date="2018-03" db="EMBL/GenBank/DDBJ databases">
        <title>Genomic Encyclopedia of Archaeal and Bacterial Type Strains, Phase II (KMG-II): from individual species to whole genera.</title>
        <authorList>
            <person name="Goeker M."/>
        </authorList>
    </citation>
    <scope>NUCLEOTIDE SEQUENCE [LARGE SCALE GENOMIC DNA]</scope>
    <source>
        <strain evidence="2 3">DSM 29318</strain>
    </source>
</reference>
<accession>A0A2T0X2K2</accession>
<protein>
    <submittedName>
        <fullName evidence="2">Uroporphyrinogen-III synthase</fullName>
    </submittedName>
</protein>
<dbReference type="EMBL" id="PVTT01000002">
    <property type="protein sequence ID" value="PRY93183.1"/>
    <property type="molecule type" value="Genomic_DNA"/>
</dbReference>
<dbReference type="OrthoDB" id="7204250at2"/>
<feature type="domain" description="Tetrapyrrole biosynthesis uroporphyrinogen III synthase" evidence="1">
    <location>
        <begin position="26"/>
        <end position="216"/>
    </location>
</feature>
<dbReference type="AlphaFoldDB" id="A0A2T0X2K2"/>
<comment type="caution">
    <text evidence="2">The sequence shown here is derived from an EMBL/GenBank/DDBJ whole genome shotgun (WGS) entry which is preliminary data.</text>
</comment>
<dbReference type="SUPFAM" id="SSF69618">
    <property type="entry name" value="HemD-like"/>
    <property type="match status" value="1"/>
</dbReference>
<gene>
    <name evidence="2" type="ORF">BCF33_2049</name>
</gene>
<dbReference type="Proteomes" id="UP000238801">
    <property type="component" value="Unassembled WGS sequence"/>
</dbReference>
<dbReference type="GO" id="GO:0004852">
    <property type="term" value="F:uroporphyrinogen-III synthase activity"/>
    <property type="evidence" value="ECO:0007669"/>
    <property type="project" value="InterPro"/>
</dbReference>
<evidence type="ECO:0000259" key="1">
    <source>
        <dbReference type="Pfam" id="PF02602"/>
    </source>
</evidence>
<proteinExistence type="predicted"/>
<sequence>MPDLLNTREGGDGPRLERAFRALAPGGWRAVPCPLIGFRPTGGVLVPEGAVPVFTSAKGVRSVPGGAGPAWGVGPHTAEVARAAGWDAREGEGDAASLVAAILRAPPVPGPFLHVRGRHARAEVAALLRGGGREASEVVAYDQPLLEPPEEARRALRGAAPLVVPLLSPRAAAHFAALAGNACAPLHIVALSRAVAEAWGRPVAAVADRPELASLAEAAAPLLVGGAGGR</sequence>
<dbReference type="InterPro" id="IPR036108">
    <property type="entry name" value="4pyrrol_syn_uPrphyn_synt_sf"/>
</dbReference>
<name>A0A2T0X2K2_9RHOB</name>
<dbReference type="CDD" id="cd06578">
    <property type="entry name" value="HemD"/>
    <property type="match status" value="1"/>
</dbReference>
<dbReference type="GO" id="GO:0033014">
    <property type="term" value="P:tetrapyrrole biosynthetic process"/>
    <property type="evidence" value="ECO:0007669"/>
    <property type="project" value="InterPro"/>
</dbReference>
<keyword evidence="3" id="KW-1185">Reference proteome</keyword>
<dbReference type="RefSeq" id="WP_106160796.1">
    <property type="nucleotide sequence ID" value="NZ_PVTT01000002.1"/>
</dbReference>
<evidence type="ECO:0000313" key="2">
    <source>
        <dbReference type="EMBL" id="PRY93183.1"/>
    </source>
</evidence>
<dbReference type="Pfam" id="PF02602">
    <property type="entry name" value="HEM4"/>
    <property type="match status" value="1"/>
</dbReference>
<evidence type="ECO:0000313" key="3">
    <source>
        <dbReference type="Proteomes" id="UP000238801"/>
    </source>
</evidence>
<dbReference type="Gene3D" id="3.40.50.10090">
    <property type="match status" value="2"/>
</dbReference>